<proteinExistence type="inferred from homology"/>
<dbReference type="Gene3D" id="1.20.1260.20">
    <property type="entry name" value="PPE superfamily"/>
    <property type="match status" value="1"/>
</dbReference>
<dbReference type="Pfam" id="PF00823">
    <property type="entry name" value="PPE"/>
    <property type="match status" value="1"/>
</dbReference>
<name>A0A849C649_9NOCA</name>
<feature type="region of interest" description="Disordered" evidence="2">
    <location>
        <begin position="228"/>
        <end position="270"/>
    </location>
</feature>
<feature type="region of interest" description="Disordered" evidence="2">
    <location>
        <begin position="321"/>
        <end position="341"/>
    </location>
</feature>
<dbReference type="InterPro" id="IPR038332">
    <property type="entry name" value="PPE_sf"/>
</dbReference>
<evidence type="ECO:0000259" key="3">
    <source>
        <dbReference type="Pfam" id="PF00823"/>
    </source>
</evidence>
<feature type="region of interest" description="Disordered" evidence="2">
    <location>
        <begin position="188"/>
        <end position="215"/>
    </location>
</feature>
<dbReference type="SUPFAM" id="SSF140459">
    <property type="entry name" value="PE/PPE dimer-like"/>
    <property type="match status" value="1"/>
</dbReference>
<evidence type="ECO:0000256" key="2">
    <source>
        <dbReference type="SAM" id="MobiDB-lite"/>
    </source>
</evidence>
<dbReference type="InterPro" id="IPR000030">
    <property type="entry name" value="PPE_dom"/>
</dbReference>
<accession>A0A849C649</accession>
<evidence type="ECO:0000256" key="1">
    <source>
        <dbReference type="ARBA" id="ARBA00010652"/>
    </source>
</evidence>
<reference evidence="4 5" key="1">
    <citation type="submission" date="2020-05" db="EMBL/GenBank/DDBJ databases">
        <title>MicrobeNet Type strains.</title>
        <authorList>
            <person name="Nicholson A.C."/>
        </authorList>
    </citation>
    <scope>NUCLEOTIDE SEQUENCE [LARGE SCALE GENOMIC DNA]</scope>
    <source>
        <strain evidence="4 5">JCM 3224</strain>
    </source>
</reference>
<evidence type="ECO:0000313" key="4">
    <source>
        <dbReference type="EMBL" id="NNH71890.1"/>
    </source>
</evidence>
<dbReference type="Proteomes" id="UP000586827">
    <property type="component" value="Unassembled WGS sequence"/>
</dbReference>
<protein>
    <submittedName>
        <fullName evidence="4">PPE domain-containing protein</fullName>
    </submittedName>
</protein>
<gene>
    <name evidence="4" type="ORF">HLB23_18845</name>
</gene>
<dbReference type="RefSeq" id="WP_067519373.1">
    <property type="nucleotide sequence ID" value="NZ_JABELX010000006.1"/>
</dbReference>
<dbReference type="AlphaFoldDB" id="A0A849C649"/>
<sequence>MLEPTKPGFTETVWEARPPEQLARDLVTGVGAVPAAEAGLAWARLSAGFAAAAIEYERILSLLDSAWESQSGREVVERVRALRDWLASSASAAAGNAVQAETHAAAYEIARLAMPDAGEVEAIHDLQKTLEQVGTALGAPMLGKIAQVDGQADAAKAVASRVMRTYEAATESLATPWQHQAPPVVTSGEALTAGTPEGAPANQSPAGRGIPGGIGPINIARVKTDYRGRSTTQVSATPVQPVTAAPSSTVQSGSSMPLGPAGMGRGGGQSIEDHTPRMSPIGAPAGEGEGLTSGMHVAPAVLGGLDPNAQRVPADIAINAGRAETEPAHGTGSGTAEESAT</sequence>
<comment type="caution">
    <text evidence="4">The sequence shown here is derived from an EMBL/GenBank/DDBJ whole genome shotgun (WGS) entry which is preliminary data.</text>
</comment>
<dbReference type="EMBL" id="JABELX010000006">
    <property type="protein sequence ID" value="NNH71890.1"/>
    <property type="molecule type" value="Genomic_DNA"/>
</dbReference>
<organism evidence="4 5">
    <name type="scientific">Nocardia uniformis</name>
    <dbReference type="NCBI Taxonomy" id="53432"/>
    <lineage>
        <taxon>Bacteria</taxon>
        <taxon>Bacillati</taxon>
        <taxon>Actinomycetota</taxon>
        <taxon>Actinomycetes</taxon>
        <taxon>Mycobacteriales</taxon>
        <taxon>Nocardiaceae</taxon>
        <taxon>Nocardia</taxon>
    </lineage>
</organism>
<feature type="compositionally biased region" description="Polar residues" evidence="2">
    <location>
        <begin position="229"/>
        <end position="255"/>
    </location>
</feature>
<feature type="domain" description="PPE" evidence="3">
    <location>
        <begin position="14"/>
        <end position="177"/>
    </location>
</feature>
<evidence type="ECO:0000313" key="5">
    <source>
        <dbReference type="Proteomes" id="UP000586827"/>
    </source>
</evidence>
<comment type="similarity">
    <text evidence="1">Belongs to the mycobacterial PPE family.</text>
</comment>
<keyword evidence="5" id="KW-1185">Reference proteome</keyword>